<dbReference type="GO" id="GO:0042732">
    <property type="term" value="P:D-xylose metabolic process"/>
    <property type="evidence" value="ECO:0007669"/>
    <property type="project" value="InterPro"/>
</dbReference>
<evidence type="ECO:0000256" key="4">
    <source>
        <dbReference type="ARBA" id="ARBA00022793"/>
    </source>
</evidence>
<dbReference type="GO" id="GO:0005737">
    <property type="term" value="C:cytoplasm"/>
    <property type="evidence" value="ECO:0007669"/>
    <property type="project" value="TreeGrafter"/>
</dbReference>
<gene>
    <name evidence="14" type="ORF">C8D95_10394</name>
</gene>
<dbReference type="EMBL" id="QGGV01000003">
    <property type="protein sequence ID" value="PWK56862.1"/>
    <property type="molecule type" value="Genomic_DNA"/>
</dbReference>
<feature type="domain" description="NAD-dependent epimerase/dehydratase" evidence="13">
    <location>
        <begin position="19"/>
        <end position="202"/>
    </location>
</feature>
<dbReference type="Proteomes" id="UP000245390">
    <property type="component" value="Unassembled WGS sequence"/>
</dbReference>
<comment type="cofactor">
    <cofactor evidence="1">
        <name>NAD(+)</name>
        <dbReference type="ChEBI" id="CHEBI:57540"/>
    </cofactor>
</comment>
<comment type="caution">
    <text evidence="14">The sequence shown here is derived from an EMBL/GenBank/DDBJ whole genome shotgun (WGS) entry which is preliminary data.</text>
</comment>
<dbReference type="InterPro" id="IPR044516">
    <property type="entry name" value="UXS-like"/>
</dbReference>
<reference evidence="14 15" key="1">
    <citation type="submission" date="2018-05" db="EMBL/GenBank/DDBJ databases">
        <title>Genomic Encyclopedia of Type Strains, Phase IV (KMG-IV): sequencing the most valuable type-strain genomes for metagenomic binning, comparative biology and taxonomic classification.</title>
        <authorList>
            <person name="Goeker M."/>
        </authorList>
    </citation>
    <scope>NUCLEOTIDE SEQUENCE [LARGE SCALE GENOMIC DNA]</scope>
    <source>
        <strain evidence="14 15">DSM 103371</strain>
    </source>
</reference>
<evidence type="ECO:0000256" key="5">
    <source>
        <dbReference type="ARBA" id="ARBA00022968"/>
    </source>
</evidence>
<dbReference type="Pfam" id="PF01370">
    <property type="entry name" value="Epimerase"/>
    <property type="match status" value="1"/>
</dbReference>
<comment type="subcellular location">
    <subcellularLocation>
        <location evidence="2">Golgi apparatus membrane</location>
        <topology evidence="2">Single-pass type II membrane protein</topology>
    </subcellularLocation>
    <subcellularLocation>
        <location evidence="12">Golgi apparatus</location>
        <location evidence="12">Golgi stack membrane</location>
    </subcellularLocation>
</comment>
<evidence type="ECO:0000313" key="15">
    <source>
        <dbReference type="Proteomes" id="UP000245390"/>
    </source>
</evidence>
<evidence type="ECO:0000256" key="8">
    <source>
        <dbReference type="ARBA" id="ARBA00023034"/>
    </source>
</evidence>
<keyword evidence="3" id="KW-0812">Transmembrane</keyword>
<keyword evidence="11" id="KW-0456">Lyase</keyword>
<evidence type="ECO:0000256" key="1">
    <source>
        <dbReference type="ARBA" id="ARBA00001911"/>
    </source>
</evidence>
<evidence type="ECO:0000256" key="11">
    <source>
        <dbReference type="ARBA" id="ARBA00023239"/>
    </source>
</evidence>
<evidence type="ECO:0000256" key="9">
    <source>
        <dbReference type="ARBA" id="ARBA00023136"/>
    </source>
</evidence>
<dbReference type="SUPFAM" id="SSF51735">
    <property type="entry name" value="NAD(P)-binding Rossmann-fold domains"/>
    <property type="match status" value="1"/>
</dbReference>
<keyword evidence="4" id="KW-0210">Decarboxylase</keyword>
<dbReference type="GO" id="GO:0048040">
    <property type="term" value="F:UDP-glucuronate decarboxylase activity"/>
    <property type="evidence" value="ECO:0007669"/>
    <property type="project" value="TreeGrafter"/>
</dbReference>
<evidence type="ECO:0000313" key="14">
    <source>
        <dbReference type="EMBL" id="PWK56862.1"/>
    </source>
</evidence>
<dbReference type="FunFam" id="3.40.50.720:FF:000065">
    <property type="entry name" value="UDP-glucuronic acid decarboxylase 1"/>
    <property type="match status" value="1"/>
</dbReference>
<dbReference type="GO" id="GO:0070403">
    <property type="term" value="F:NAD+ binding"/>
    <property type="evidence" value="ECO:0007669"/>
    <property type="project" value="InterPro"/>
</dbReference>
<evidence type="ECO:0000256" key="3">
    <source>
        <dbReference type="ARBA" id="ARBA00022692"/>
    </source>
</evidence>
<keyword evidence="10" id="KW-0325">Glycoprotein</keyword>
<keyword evidence="6" id="KW-1133">Transmembrane helix</keyword>
<organism evidence="14 15">
    <name type="scientific">Silicimonas algicola</name>
    <dbReference type="NCBI Taxonomy" id="1826607"/>
    <lineage>
        <taxon>Bacteria</taxon>
        <taxon>Pseudomonadati</taxon>
        <taxon>Pseudomonadota</taxon>
        <taxon>Alphaproteobacteria</taxon>
        <taxon>Rhodobacterales</taxon>
        <taxon>Paracoccaceae</taxon>
    </lineage>
</organism>
<keyword evidence="9" id="KW-0472">Membrane</keyword>
<keyword evidence="5" id="KW-0735">Signal-anchor</keyword>
<keyword evidence="8" id="KW-0333">Golgi apparatus</keyword>
<evidence type="ECO:0000256" key="2">
    <source>
        <dbReference type="ARBA" id="ARBA00004323"/>
    </source>
</evidence>
<sequence length="290" mass="32017">MSNVAHLLNRQNFTFVKHDVVEPFPEIEADLVFNLACPASPVFYQSDPIKTAKTAAFGTLNGLEFAKRSAAQFFQASTSEIYGDPEVHPQPETYQGNVSTTGPRACYDEGKRFGESLCFDFHRMSGLEIKVVRIFNTYGPRMQVADGRVVSNFIVQALRGDPITIYGDGSQTRSFCYVSDLIDAFLAVSETPKGETGPFNIGNPEEITVLELATHILDTIGEPEKLVFVDAAKDDPQRRKPDISKVTATTGWQPQVGLRAGLDATIEYFRTAIMLSERPTPIARPSWTVA</sequence>
<evidence type="ECO:0000256" key="7">
    <source>
        <dbReference type="ARBA" id="ARBA00023027"/>
    </source>
</evidence>
<name>A0A316G8D1_9RHOB</name>
<keyword evidence="15" id="KW-1185">Reference proteome</keyword>
<evidence type="ECO:0000256" key="6">
    <source>
        <dbReference type="ARBA" id="ARBA00022989"/>
    </source>
</evidence>
<evidence type="ECO:0000259" key="13">
    <source>
        <dbReference type="Pfam" id="PF01370"/>
    </source>
</evidence>
<dbReference type="GO" id="GO:0033320">
    <property type="term" value="P:UDP-D-xylose biosynthetic process"/>
    <property type="evidence" value="ECO:0007669"/>
    <property type="project" value="UniProtKB-UniPathway"/>
</dbReference>
<dbReference type="PANTHER" id="PTHR43078:SF6">
    <property type="entry name" value="UDP-GLUCURONIC ACID DECARBOXYLASE 1"/>
    <property type="match status" value="1"/>
</dbReference>
<dbReference type="Gene3D" id="3.40.50.720">
    <property type="entry name" value="NAD(P)-binding Rossmann-like Domain"/>
    <property type="match status" value="1"/>
</dbReference>
<dbReference type="InterPro" id="IPR036291">
    <property type="entry name" value="NAD(P)-bd_dom_sf"/>
</dbReference>
<evidence type="ECO:0000256" key="12">
    <source>
        <dbReference type="ARBA" id="ARBA00037859"/>
    </source>
</evidence>
<dbReference type="InterPro" id="IPR001509">
    <property type="entry name" value="Epimerase_deHydtase"/>
</dbReference>
<dbReference type="AlphaFoldDB" id="A0A316G8D1"/>
<keyword evidence="7" id="KW-0520">NAD</keyword>
<protein>
    <submittedName>
        <fullName evidence="14">UDP-glucuronate decarboxylase</fullName>
    </submittedName>
</protein>
<accession>A0A316G8D1</accession>
<dbReference type="PANTHER" id="PTHR43078">
    <property type="entry name" value="UDP-GLUCURONIC ACID DECARBOXYLASE-RELATED"/>
    <property type="match status" value="1"/>
</dbReference>
<proteinExistence type="predicted"/>
<evidence type="ECO:0000256" key="10">
    <source>
        <dbReference type="ARBA" id="ARBA00023180"/>
    </source>
</evidence>
<dbReference type="UniPathway" id="UPA00796">
    <property type="reaction ID" value="UER00771"/>
</dbReference>